<dbReference type="EMBL" id="JRHC01000002">
    <property type="protein sequence ID" value="KJF43850.1"/>
    <property type="molecule type" value="Genomic_DNA"/>
</dbReference>
<accession>A0A0D8JA42</accession>
<dbReference type="AlphaFoldDB" id="A0A0D8JA42"/>
<organism evidence="1 2">
    <name type="scientific">Draconibacterium sediminis</name>
    <dbReference type="NCBI Taxonomy" id="1544798"/>
    <lineage>
        <taxon>Bacteria</taxon>
        <taxon>Pseudomonadati</taxon>
        <taxon>Bacteroidota</taxon>
        <taxon>Bacteroidia</taxon>
        <taxon>Marinilabiliales</taxon>
        <taxon>Prolixibacteraceae</taxon>
        <taxon>Draconibacterium</taxon>
    </lineage>
</organism>
<comment type="caution">
    <text evidence="1">The sequence shown here is derived from an EMBL/GenBank/DDBJ whole genome shotgun (WGS) entry which is preliminary data.</text>
</comment>
<reference evidence="1 2" key="1">
    <citation type="submission" date="2014-09" db="EMBL/GenBank/DDBJ databases">
        <title>Draft Genome Sequence of Draconibacterium sp. JN14CK-3.</title>
        <authorList>
            <person name="Dong C."/>
            <person name="Lai Q."/>
            <person name="Shao Z."/>
        </authorList>
    </citation>
    <scope>NUCLEOTIDE SEQUENCE [LARGE SCALE GENOMIC DNA]</scope>
    <source>
        <strain evidence="1 2">JN14CK-3</strain>
    </source>
</reference>
<dbReference type="InterPro" id="IPR027417">
    <property type="entry name" value="P-loop_NTPase"/>
</dbReference>
<dbReference type="Pfam" id="PF13189">
    <property type="entry name" value="Cytidylate_kin2"/>
    <property type="match status" value="1"/>
</dbReference>
<dbReference type="RefSeq" id="WP_082063605.1">
    <property type="nucleotide sequence ID" value="NZ_CAJXKZ010000018.1"/>
</dbReference>
<sequence>MKNFLNSYLNESKCINLESGDYPGPFLTISRQAGCSAKRLAIKLSKILTGYSYMSETKTDVEWKYVDKGVFLGVVDEMIEELKSGDFEDAEESIVFLKEVGRAFSDETIYDISDDRLIAALKGIICRLAYHGRTIIVGRSSGAILKDIPNKLNIRLEAPADWRINRIMQIKDMTRLEAAEYITLADKKRDAFIEKIIGRKAENDDFDVIFNYASMEDDQIVDAVINILRNKKIIAPHYEF</sequence>
<protein>
    <recommendedName>
        <fullName evidence="3">Cytidylate kinase</fullName>
    </recommendedName>
</protein>
<dbReference type="STRING" id="1544798.LH29_12325"/>
<proteinExistence type="predicted"/>
<dbReference type="Gene3D" id="3.40.50.300">
    <property type="entry name" value="P-loop containing nucleotide triphosphate hydrolases"/>
    <property type="match status" value="1"/>
</dbReference>
<gene>
    <name evidence="1" type="ORF">LH29_12325</name>
</gene>
<keyword evidence="2" id="KW-1185">Reference proteome</keyword>
<dbReference type="OrthoDB" id="9781180at2"/>
<dbReference type="Proteomes" id="UP000032544">
    <property type="component" value="Unassembled WGS sequence"/>
</dbReference>
<name>A0A0D8JA42_9BACT</name>
<evidence type="ECO:0000313" key="2">
    <source>
        <dbReference type="Proteomes" id="UP000032544"/>
    </source>
</evidence>
<evidence type="ECO:0008006" key="3">
    <source>
        <dbReference type="Google" id="ProtNLM"/>
    </source>
</evidence>
<evidence type="ECO:0000313" key="1">
    <source>
        <dbReference type="EMBL" id="KJF43850.1"/>
    </source>
</evidence>